<dbReference type="InterPro" id="IPR043129">
    <property type="entry name" value="ATPase_NBD"/>
</dbReference>
<gene>
    <name evidence="2" type="ORF">L9F63_020938</name>
</gene>
<comment type="caution">
    <text evidence="2">The sequence shown here is derived from an EMBL/GenBank/DDBJ whole genome shotgun (WGS) entry which is preliminary data.</text>
</comment>
<evidence type="ECO:0000313" key="2">
    <source>
        <dbReference type="EMBL" id="KAJ9584733.1"/>
    </source>
</evidence>
<evidence type="ECO:0000313" key="3">
    <source>
        <dbReference type="Proteomes" id="UP001233999"/>
    </source>
</evidence>
<feature type="region of interest" description="Disordered" evidence="1">
    <location>
        <begin position="31"/>
        <end position="64"/>
    </location>
</feature>
<sequence length="526" mass="59104">MKLELAGVTLDSSTDDLSNVATCERRNVRHQRNDLSMDSGIQGSSCDLAARSSSSEEPMDNDSLNRTYVSYSTPSLDDVTIMAACNGTDKVSCDDNQVNECVKPEHFVVVAIDIGTTYSGYAFCFSRDPDSIIHMMRKWEGGDPGLNNQKTPTTLLLSPNGEFHSFGFAARDYFHDLDIQEAKKWFFFDKFKMALHHNQDLNRSTQLQAANGQSVPALKIFAHALRHLKCHALRELSDQTGSSVAVQDVRWVVTVPAIWKQPAKQFMREAAYQAGLCEPQRPEGLLIALEPEAASICCRKLRLNQLVPERFPENGETKMKRVSNSTLSLPLEHTGNKLVLEESTEGTRYMVVDCGGGTVDITVHELSECHGTLRELHKATGGPWGSMGVDFEFEKLLDEVFEAEFMTQFKLKRPAAYIELMLSFEARKRSASHHRDSTFNIFPPFAFIDYYRKYKGKEIEQAVKKCGRKDISWSTQGMLRLQPSVMMELFRPMLNKITQGLNGKVVQATSLAICGFGYAECHRFDS</sequence>
<dbReference type="EMBL" id="JASPKZ010007367">
    <property type="protein sequence ID" value="KAJ9584733.1"/>
    <property type="molecule type" value="Genomic_DNA"/>
</dbReference>
<evidence type="ECO:0000256" key="1">
    <source>
        <dbReference type="SAM" id="MobiDB-lite"/>
    </source>
</evidence>
<feature type="non-terminal residue" evidence="2">
    <location>
        <position position="526"/>
    </location>
</feature>
<organism evidence="2 3">
    <name type="scientific">Diploptera punctata</name>
    <name type="common">Pacific beetle cockroach</name>
    <dbReference type="NCBI Taxonomy" id="6984"/>
    <lineage>
        <taxon>Eukaryota</taxon>
        <taxon>Metazoa</taxon>
        <taxon>Ecdysozoa</taxon>
        <taxon>Arthropoda</taxon>
        <taxon>Hexapoda</taxon>
        <taxon>Insecta</taxon>
        <taxon>Pterygota</taxon>
        <taxon>Neoptera</taxon>
        <taxon>Polyneoptera</taxon>
        <taxon>Dictyoptera</taxon>
        <taxon>Blattodea</taxon>
        <taxon>Blaberoidea</taxon>
        <taxon>Blaberidae</taxon>
        <taxon>Diplopterinae</taxon>
        <taxon>Diploptera</taxon>
    </lineage>
</organism>
<dbReference type="PANTHER" id="PTHR14187">
    <property type="entry name" value="ALPHA KINASE/ELONGATION FACTOR 2 KINASE"/>
    <property type="match status" value="1"/>
</dbReference>
<dbReference type="Proteomes" id="UP001233999">
    <property type="component" value="Unassembled WGS sequence"/>
</dbReference>
<dbReference type="PANTHER" id="PTHR14187:SF46">
    <property type="entry name" value="HEAT SHOCK 70 KDA PROTEIN 12A"/>
    <property type="match status" value="1"/>
</dbReference>
<reference evidence="2" key="1">
    <citation type="journal article" date="2023" name="IScience">
        <title>Live-bearing cockroach genome reveals convergent evolutionary mechanisms linked to viviparity in insects and beyond.</title>
        <authorList>
            <person name="Fouks B."/>
            <person name="Harrison M.C."/>
            <person name="Mikhailova A.A."/>
            <person name="Marchal E."/>
            <person name="English S."/>
            <person name="Carruthers M."/>
            <person name="Jennings E.C."/>
            <person name="Chiamaka E.L."/>
            <person name="Frigard R.A."/>
            <person name="Pippel M."/>
            <person name="Attardo G.M."/>
            <person name="Benoit J.B."/>
            <person name="Bornberg-Bauer E."/>
            <person name="Tobe S.S."/>
        </authorList>
    </citation>
    <scope>NUCLEOTIDE SEQUENCE</scope>
    <source>
        <strain evidence="2">Stay&amp;Tobe</strain>
    </source>
</reference>
<accession>A0AAD7ZQA0</accession>
<keyword evidence="3" id="KW-1185">Reference proteome</keyword>
<dbReference type="Gene3D" id="3.30.420.40">
    <property type="match status" value="1"/>
</dbReference>
<dbReference type="AlphaFoldDB" id="A0AAD7ZQA0"/>
<evidence type="ECO:0008006" key="4">
    <source>
        <dbReference type="Google" id="ProtNLM"/>
    </source>
</evidence>
<reference evidence="2" key="2">
    <citation type="submission" date="2023-05" db="EMBL/GenBank/DDBJ databases">
        <authorList>
            <person name="Fouks B."/>
        </authorList>
    </citation>
    <scope>NUCLEOTIDE SEQUENCE</scope>
    <source>
        <strain evidence="2">Stay&amp;Tobe</strain>
        <tissue evidence="2">Testes</tissue>
    </source>
</reference>
<proteinExistence type="predicted"/>
<feature type="compositionally biased region" description="Low complexity" evidence="1">
    <location>
        <begin position="44"/>
        <end position="55"/>
    </location>
</feature>
<name>A0AAD7ZQA0_DIPPU</name>
<protein>
    <recommendedName>
        <fullName evidence="4">Heat shock 70 kDa protein 12A</fullName>
    </recommendedName>
</protein>
<dbReference type="SUPFAM" id="SSF53067">
    <property type="entry name" value="Actin-like ATPase domain"/>
    <property type="match status" value="2"/>
</dbReference>